<proteinExistence type="predicted"/>
<dbReference type="Proteomes" id="UP000265703">
    <property type="component" value="Unassembled WGS sequence"/>
</dbReference>
<dbReference type="OrthoDB" id="2444199at2759"/>
<gene>
    <name evidence="2" type="ORF">C1645_808518</name>
</gene>
<dbReference type="EMBL" id="QKYT01000458">
    <property type="protein sequence ID" value="RIA84951.1"/>
    <property type="molecule type" value="Genomic_DNA"/>
</dbReference>
<dbReference type="AlphaFoldDB" id="A0A397SQ35"/>
<evidence type="ECO:0000256" key="1">
    <source>
        <dbReference type="SAM" id="MobiDB-lite"/>
    </source>
</evidence>
<reference evidence="2 3" key="1">
    <citation type="submission" date="2018-06" db="EMBL/GenBank/DDBJ databases">
        <title>Comparative genomics reveals the genomic features of Rhizophagus irregularis, R. cerebriforme, R. diaphanum and Gigaspora rosea, and their symbiotic lifestyle signature.</title>
        <authorList>
            <person name="Morin E."/>
            <person name="San Clemente H."/>
            <person name="Chen E.C.H."/>
            <person name="De La Providencia I."/>
            <person name="Hainaut M."/>
            <person name="Kuo A."/>
            <person name="Kohler A."/>
            <person name="Murat C."/>
            <person name="Tang N."/>
            <person name="Roy S."/>
            <person name="Loubradou J."/>
            <person name="Henrissat B."/>
            <person name="Grigoriev I.V."/>
            <person name="Corradi N."/>
            <person name="Roux C."/>
            <person name="Martin F.M."/>
        </authorList>
    </citation>
    <scope>NUCLEOTIDE SEQUENCE [LARGE SCALE GENOMIC DNA]</scope>
    <source>
        <strain evidence="2 3">DAOM 227022</strain>
    </source>
</reference>
<keyword evidence="3" id="KW-1185">Reference proteome</keyword>
<protein>
    <submittedName>
        <fullName evidence="2">Uncharacterized protein</fullName>
    </submittedName>
</protein>
<name>A0A397SQ35_9GLOM</name>
<feature type="region of interest" description="Disordered" evidence="1">
    <location>
        <begin position="392"/>
        <end position="421"/>
    </location>
</feature>
<comment type="caution">
    <text evidence="2">The sequence shown here is derived from an EMBL/GenBank/DDBJ whole genome shotgun (WGS) entry which is preliminary data.</text>
</comment>
<evidence type="ECO:0000313" key="3">
    <source>
        <dbReference type="Proteomes" id="UP000265703"/>
    </source>
</evidence>
<evidence type="ECO:0000313" key="2">
    <source>
        <dbReference type="EMBL" id="RIA84951.1"/>
    </source>
</evidence>
<accession>A0A397SQ35</accession>
<sequence>MNLIDLFRGYFRRTCLTGYLAIVIIDVIQDAPIIITSFANVDAVHAPNLYFVSEYYRFNIISCSEFYSIDSFHIEVTNCSSTDTTQTLNYAQYYSANYTPSQNVLFSKGSLQSVFLILQIEDDITVDKPVNMNVIGFDSKYDIANKPVNDATPYDDSIVSLNSYQIVPGQIYDFTFSRVIRELIKPSWMNDFGVPPTYEQKPHIVSDLLLTPYMNYQAAEKQISFSIKPKFTNIVQVDKELRTHTYLSGLGLIGGAWGLGAALYGLLFGADALKPWGLVQSYCCGFSYKTRKELKKTLPIIPFYDSSSPIIKNNPERKLSLAEQNELRIYSLELFLQEYVVDVRYLDGVRDKLIKSRRSSSNENKTNDQMVGFDNLNTNSVHSLASTTVATIPSQQQEDQNSTTSDNVIPQSNTTDTICYD</sequence>
<organism evidence="2 3">
    <name type="scientific">Glomus cerebriforme</name>
    <dbReference type="NCBI Taxonomy" id="658196"/>
    <lineage>
        <taxon>Eukaryota</taxon>
        <taxon>Fungi</taxon>
        <taxon>Fungi incertae sedis</taxon>
        <taxon>Mucoromycota</taxon>
        <taxon>Glomeromycotina</taxon>
        <taxon>Glomeromycetes</taxon>
        <taxon>Glomerales</taxon>
        <taxon>Glomeraceae</taxon>
        <taxon>Glomus</taxon>
    </lineage>
</organism>